<feature type="region of interest" description="Disordered" evidence="1">
    <location>
        <begin position="831"/>
        <end position="860"/>
    </location>
</feature>
<keyword evidence="2" id="KW-1133">Transmembrane helix</keyword>
<dbReference type="EMBL" id="JAFLEQ010000016">
    <property type="protein sequence ID" value="MBN9644650.1"/>
    <property type="molecule type" value="Genomic_DNA"/>
</dbReference>
<gene>
    <name evidence="5" type="ORF">JZY06_08525</name>
</gene>
<dbReference type="Gene3D" id="2.60.40.10">
    <property type="entry name" value="Immunoglobulins"/>
    <property type="match status" value="1"/>
</dbReference>
<dbReference type="GO" id="GO:0005975">
    <property type="term" value="P:carbohydrate metabolic process"/>
    <property type="evidence" value="ECO:0007669"/>
    <property type="project" value="UniProtKB-ARBA"/>
</dbReference>
<feature type="transmembrane region" description="Helical" evidence="2">
    <location>
        <begin position="862"/>
        <end position="885"/>
    </location>
</feature>
<feature type="signal peptide" evidence="3">
    <location>
        <begin position="1"/>
        <end position="35"/>
    </location>
</feature>
<proteinExistence type="predicted"/>
<feature type="chain" id="PRO_5037944686" evidence="3">
    <location>
        <begin position="36"/>
        <end position="899"/>
    </location>
</feature>
<reference evidence="5" key="1">
    <citation type="submission" date="2021-03" db="EMBL/GenBank/DDBJ databases">
        <authorList>
            <person name="Sun Q."/>
        </authorList>
    </citation>
    <scope>NUCLEOTIDE SEQUENCE</scope>
    <source>
        <strain evidence="5">CCM 8862</strain>
    </source>
</reference>
<protein>
    <submittedName>
        <fullName evidence="5">HtaA domain-containing protein</fullName>
    </submittedName>
</protein>
<feature type="compositionally biased region" description="Pro residues" evidence="1">
    <location>
        <begin position="836"/>
        <end position="846"/>
    </location>
</feature>
<keyword evidence="2" id="KW-0472">Membrane</keyword>
<evidence type="ECO:0000256" key="1">
    <source>
        <dbReference type="SAM" id="MobiDB-lite"/>
    </source>
</evidence>
<dbReference type="Proteomes" id="UP000664332">
    <property type="component" value="Unassembled WGS sequence"/>
</dbReference>
<keyword evidence="6" id="KW-1185">Reference proteome</keyword>
<sequence>MGARSGSLRHRMTMLCAAGMTATLVAGVVPAPAGAWEKDFALSATAGRPQSYPEDTPALSWAIKRSWMKYSQGIDHIFDGAVKDGRFGLRWPLVSADPVTADRIHAQYAGSVNFLKYCDNNDDEKRGECLLDVSLKDPELTYNPTTGEGELWGTVMSRLLDEMSWDSATSSWMGPERIKLADLSGGMLSFTNAGGSVTLRGVDAFISEPLALAMMGYEPGQRIDSLDFTVPGYLPGPLSAPHSPWRVETTTVSGDSFTNGGWYLIDDTHLANYGTYIDGWFVGPKVGVFTVIDRETGKATARKEVRADGETGVVFDAKNSRFLMLAGEEQQLVSIPVTADGIGQETVAARLGDGEGTIVAASPDTGGGIVFLEAADDGDSALRVIAHRVDADGNDTIVGLPATVDGAGGSSGGSTPYFQPGTDGLDTNTLVPLPDGSFLLRNPRPGGVPVRLDLSDGTASVTPLVTESPWPTESETVLDRVRVTGDSVIVFGEANFGSFGSTATDASRTFTSYRYVDGQLSVVGRALMDKDTRNVLDVAANPDTGQIAVLAAIARDSRGVSVFDLEFNRQALPAGLPLRDSTVDGGHWIISDGAHWILPDVALNDDDRQGLVVVELSPADAPVAADASLSPVLIGSGDTTSQGPAVTAGDDFTVTAGDTVDGLPVATVTVADPEQAVLSVDGLPAGLTAHLGKDGAVTVSGTPAAAAAPSPVRVTVTDSFLRTADGEFTITVATPLTERITVTPKQHSITVAPHTPVDNTLIATISGDGAGELDGIVFDGLPPGLEVSWDKKTGAVTVAGTAAQSLPGTVAVTATRLTAGGGEVLLGTIPLTLTAPPGPATPPESDPGPADGQRATTGSSPAAGAVAALTALLALVGGILAFLTLPGVLPPAPERGAAP</sequence>
<keyword evidence="2" id="KW-0812">Transmembrane</keyword>
<name>A0A939E0F3_9CORY</name>
<evidence type="ECO:0000256" key="2">
    <source>
        <dbReference type="SAM" id="Phobius"/>
    </source>
</evidence>
<evidence type="ECO:0000313" key="5">
    <source>
        <dbReference type="EMBL" id="MBN9644650.1"/>
    </source>
</evidence>
<dbReference type="InterPro" id="IPR007331">
    <property type="entry name" value="Htaa"/>
</dbReference>
<evidence type="ECO:0000259" key="4">
    <source>
        <dbReference type="Pfam" id="PF04213"/>
    </source>
</evidence>
<dbReference type="Pfam" id="PF04213">
    <property type="entry name" value="HtaA"/>
    <property type="match status" value="1"/>
</dbReference>
<evidence type="ECO:0000313" key="6">
    <source>
        <dbReference type="Proteomes" id="UP000664332"/>
    </source>
</evidence>
<dbReference type="AlphaFoldDB" id="A0A939E0F3"/>
<feature type="compositionally biased region" description="Low complexity" evidence="1">
    <location>
        <begin position="847"/>
        <end position="860"/>
    </location>
</feature>
<accession>A0A939E0F3</accession>
<keyword evidence="3" id="KW-0732">Signal</keyword>
<dbReference type="RefSeq" id="WP_207279139.1">
    <property type="nucleotide sequence ID" value="NZ_JAFLEQ010000016.1"/>
</dbReference>
<organism evidence="5 6">
    <name type="scientific">Corynebacterium mendelii</name>
    <dbReference type="NCBI Taxonomy" id="2765362"/>
    <lineage>
        <taxon>Bacteria</taxon>
        <taxon>Bacillati</taxon>
        <taxon>Actinomycetota</taxon>
        <taxon>Actinomycetes</taxon>
        <taxon>Mycobacteriales</taxon>
        <taxon>Corynebacteriaceae</taxon>
        <taxon>Corynebacterium</taxon>
    </lineage>
</organism>
<comment type="caution">
    <text evidence="5">The sequence shown here is derived from an EMBL/GenBank/DDBJ whole genome shotgun (WGS) entry which is preliminary data.</text>
</comment>
<dbReference type="InterPro" id="IPR013783">
    <property type="entry name" value="Ig-like_fold"/>
</dbReference>
<feature type="domain" description="Htaa" evidence="4">
    <location>
        <begin position="58"/>
        <end position="229"/>
    </location>
</feature>
<evidence type="ECO:0000256" key="3">
    <source>
        <dbReference type="SAM" id="SignalP"/>
    </source>
</evidence>